<reference evidence="2" key="1">
    <citation type="submission" date="2022-03" db="EMBL/GenBank/DDBJ databases">
        <title>Pseudomonas marianensis sp. nov., a marine bacterium isolated from deep-sea sediments of the Mariana Trench.</title>
        <authorList>
            <person name="Wei Y."/>
        </authorList>
    </citation>
    <scope>NUCLEOTIDE SEQUENCE</scope>
    <source>
        <strain evidence="2">PS1</strain>
    </source>
</reference>
<accession>A0A9X2ATJ3</accession>
<dbReference type="EMBL" id="JALGRD010000009">
    <property type="protein sequence ID" value="MCJ0974945.1"/>
    <property type="molecule type" value="Genomic_DNA"/>
</dbReference>
<dbReference type="PANTHER" id="PTHR35867">
    <property type="entry name" value="PROTEIN RSEC"/>
    <property type="match status" value="1"/>
</dbReference>
<evidence type="ECO:0000256" key="1">
    <source>
        <dbReference type="SAM" id="Phobius"/>
    </source>
</evidence>
<dbReference type="AlphaFoldDB" id="A0A9X2ATJ3"/>
<dbReference type="Pfam" id="PF04246">
    <property type="entry name" value="RseC_MucC"/>
    <property type="match status" value="1"/>
</dbReference>
<proteinExistence type="predicted"/>
<dbReference type="PIRSF" id="PIRSF004923">
    <property type="entry name" value="RseC"/>
    <property type="match status" value="1"/>
</dbReference>
<comment type="caution">
    <text evidence="2">The sequence shown here is derived from an EMBL/GenBank/DDBJ whole genome shotgun (WGS) entry which is preliminary data.</text>
</comment>
<gene>
    <name evidence="2" type="ORF">MST27_16345</name>
</gene>
<evidence type="ECO:0000313" key="2">
    <source>
        <dbReference type="EMBL" id="MCJ0974945.1"/>
    </source>
</evidence>
<dbReference type="PANTHER" id="PTHR35867:SF1">
    <property type="entry name" value="PROTEIN RSEC"/>
    <property type="match status" value="1"/>
</dbReference>
<feature type="transmembrane region" description="Helical" evidence="1">
    <location>
        <begin position="75"/>
        <end position="97"/>
    </location>
</feature>
<dbReference type="InterPro" id="IPR007359">
    <property type="entry name" value="SigmaE_reg_RseC_MucC"/>
</dbReference>
<dbReference type="Proteomes" id="UP001139682">
    <property type="component" value="Unassembled WGS sequence"/>
</dbReference>
<keyword evidence="1" id="KW-0472">Membrane</keyword>
<keyword evidence="1" id="KW-1133">Transmembrane helix</keyword>
<feature type="transmembrane region" description="Helical" evidence="1">
    <location>
        <begin position="103"/>
        <end position="122"/>
    </location>
</feature>
<keyword evidence="3" id="KW-1185">Reference proteome</keyword>
<keyword evidence="1" id="KW-0812">Transmembrane</keyword>
<organism evidence="2 3">
    <name type="scientific">Stutzerimonas marianensis</name>
    <dbReference type="NCBI Taxonomy" id="2929513"/>
    <lineage>
        <taxon>Bacteria</taxon>
        <taxon>Pseudomonadati</taxon>
        <taxon>Pseudomonadota</taxon>
        <taxon>Gammaproteobacteria</taxon>
        <taxon>Pseudomonadales</taxon>
        <taxon>Pseudomonadaceae</taxon>
        <taxon>Stutzerimonas</taxon>
    </lineage>
</organism>
<protein>
    <submittedName>
        <fullName evidence="2">SoxR reducing system RseC family protein</fullName>
    </submittedName>
</protein>
<dbReference type="InterPro" id="IPR026268">
    <property type="entry name" value="RseC"/>
</dbReference>
<dbReference type="RefSeq" id="WP_243607010.1">
    <property type="nucleotide sequence ID" value="NZ_JALGRD010000009.1"/>
</dbReference>
<sequence>MIEQQGRVVALENGAVWVETHRSSTCSACSARNGCGQGLMDSIGIGQQRKMLRASSALNLDVGDSVVVGVREDALVRWAVFVYLLPLLALLAASFVASRMALGEPYVIAAGLIGFVLAWLAVRAHARRRVADPQLQPVVLRMMRVDGVGLFPRGSDLEGSKP</sequence>
<name>A0A9X2ATJ3_9GAMM</name>
<evidence type="ECO:0000313" key="3">
    <source>
        <dbReference type="Proteomes" id="UP001139682"/>
    </source>
</evidence>